<name>A0A7W7Y603_9BACT</name>
<dbReference type="GO" id="GO:0015035">
    <property type="term" value="F:protein-disulfide reductase activity"/>
    <property type="evidence" value="ECO:0007669"/>
    <property type="project" value="TreeGrafter"/>
</dbReference>
<dbReference type="PANTHER" id="PTHR45663:SF11">
    <property type="entry name" value="GEO12009P1"/>
    <property type="match status" value="1"/>
</dbReference>
<organism evidence="3 4">
    <name type="scientific">Desulfurispira natronophila</name>
    <dbReference type="NCBI Taxonomy" id="682562"/>
    <lineage>
        <taxon>Bacteria</taxon>
        <taxon>Pseudomonadati</taxon>
        <taxon>Chrysiogenota</taxon>
        <taxon>Chrysiogenia</taxon>
        <taxon>Chrysiogenales</taxon>
        <taxon>Chrysiogenaceae</taxon>
        <taxon>Desulfurispira</taxon>
    </lineage>
</organism>
<dbReference type="SUPFAM" id="SSF52833">
    <property type="entry name" value="Thioredoxin-like"/>
    <property type="match status" value="1"/>
</dbReference>
<reference evidence="3 4" key="1">
    <citation type="submission" date="2020-08" db="EMBL/GenBank/DDBJ databases">
        <title>Genomic Encyclopedia of Type Strains, Phase IV (KMG-IV): sequencing the most valuable type-strain genomes for metagenomic binning, comparative biology and taxonomic classification.</title>
        <authorList>
            <person name="Goeker M."/>
        </authorList>
    </citation>
    <scope>NUCLEOTIDE SEQUENCE [LARGE SCALE GENOMIC DNA]</scope>
    <source>
        <strain evidence="3 4">DSM 22071</strain>
    </source>
</reference>
<dbReference type="RefSeq" id="WP_183733806.1">
    <property type="nucleotide sequence ID" value="NZ_JACHID010000015.1"/>
</dbReference>
<evidence type="ECO:0000313" key="4">
    <source>
        <dbReference type="Proteomes" id="UP000528322"/>
    </source>
</evidence>
<gene>
    <name evidence="3" type="ORF">HNR37_002081</name>
</gene>
<sequence>MRYLVFMSVVVAVAFWAMGCSGDRDPGPSARDSYEAAMASGKPVLLDFGADGCPTCVQMKPFVYKAISDYRGELEVVMIDTNVDRDLASQYRVRAIPTYVFIKPGGETVSRAMGFIEASDFDSKIRQFIDDHPPAEIN</sequence>
<dbReference type="InterPro" id="IPR013766">
    <property type="entry name" value="Thioredoxin_domain"/>
</dbReference>
<dbReference type="PANTHER" id="PTHR45663">
    <property type="entry name" value="GEO12009P1"/>
    <property type="match status" value="1"/>
</dbReference>
<protein>
    <submittedName>
        <fullName evidence="3">Thioredoxin 1</fullName>
    </submittedName>
</protein>
<dbReference type="Gene3D" id="3.40.30.10">
    <property type="entry name" value="Glutaredoxin"/>
    <property type="match status" value="1"/>
</dbReference>
<evidence type="ECO:0000313" key="3">
    <source>
        <dbReference type="EMBL" id="MBB5022738.1"/>
    </source>
</evidence>
<dbReference type="GO" id="GO:0045454">
    <property type="term" value="P:cell redox homeostasis"/>
    <property type="evidence" value="ECO:0007669"/>
    <property type="project" value="TreeGrafter"/>
</dbReference>
<feature type="domain" description="Thioredoxin" evidence="2">
    <location>
        <begin position="19"/>
        <end position="130"/>
    </location>
</feature>
<comment type="caution">
    <text evidence="3">The sequence shown here is derived from an EMBL/GenBank/DDBJ whole genome shotgun (WGS) entry which is preliminary data.</text>
</comment>
<dbReference type="GO" id="GO:0005829">
    <property type="term" value="C:cytosol"/>
    <property type="evidence" value="ECO:0007669"/>
    <property type="project" value="TreeGrafter"/>
</dbReference>
<dbReference type="CDD" id="cd02947">
    <property type="entry name" value="TRX_family"/>
    <property type="match status" value="1"/>
</dbReference>
<dbReference type="Pfam" id="PF00085">
    <property type="entry name" value="Thioredoxin"/>
    <property type="match status" value="1"/>
</dbReference>
<dbReference type="PROSITE" id="PS51352">
    <property type="entry name" value="THIOREDOXIN_2"/>
    <property type="match status" value="1"/>
</dbReference>
<evidence type="ECO:0000256" key="1">
    <source>
        <dbReference type="SAM" id="SignalP"/>
    </source>
</evidence>
<dbReference type="AlphaFoldDB" id="A0A7W7Y603"/>
<dbReference type="InterPro" id="IPR036249">
    <property type="entry name" value="Thioredoxin-like_sf"/>
</dbReference>
<evidence type="ECO:0000259" key="2">
    <source>
        <dbReference type="PROSITE" id="PS51352"/>
    </source>
</evidence>
<dbReference type="Proteomes" id="UP000528322">
    <property type="component" value="Unassembled WGS sequence"/>
</dbReference>
<dbReference type="PROSITE" id="PS51257">
    <property type="entry name" value="PROKAR_LIPOPROTEIN"/>
    <property type="match status" value="1"/>
</dbReference>
<keyword evidence="1" id="KW-0732">Signal</keyword>
<keyword evidence="4" id="KW-1185">Reference proteome</keyword>
<feature type="signal peptide" evidence="1">
    <location>
        <begin position="1"/>
        <end position="19"/>
    </location>
</feature>
<proteinExistence type="predicted"/>
<dbReference type="EMBL" id="JACHID010000015">
    <property type="protein sequence ID" value="MBB5022738.1"/>
    <property type="molecule type" value="Genomic_DNA"/>
</dbReference>
<accession>A0A7W7Y603</accession>
<feature type="chain" id="PRO_5031428373" evidence="1">
    <location>
        <begin position="20"/>
        <end position="138"/>
    </location>
</feature>